<name>A0A6A6QLL4_9PEZI</name>
<reference evidence="1" key="1">
    <citation type="journal article" date="2020" name="Stud. Mycol.">
        <title>101 Dothideomycetes genomes: a test case for predicting lifestyles and emergence of pathogens.</title>
        <authorList>
            <person name="Haridas S."/>
            <person name="Albert R."/>
            <person name="Binder M."/>
            <person name="Bloem J."/>
            <person name="Labutti K."/>
            <person name="Salamov A."/>
            <person name="Andreopoulos B."/>
            <person name="Baker S."/>
            <person name="Barry K."/>
            <person name="Bills G."/>
            <person name="Bluhm B."/>
            <person name="Cannon C."/>
            <person name="Castanera R."/>
            <person name="Culley D."/>
            <person name="Daum C."/>
            <person name="Ezra D."/>
            <person name="Gonzalez J."/>
            <person name="Henrissat B."/>
            <person name="Kuo A."/>
            <person name="Liang C."/>
            <person name="Lipzen A."/>
            <person name="Lutzoni F."/>
            <person name="Magnuson J."/>
            <person name="Mondo S."/>
            <person name="Nolan M."/>
            <person name="Ohm R."/>
            <person name="Pangilinan J."/>
            <person name="Park H.-J."/>
            <person name="Ramirez L."/>
            <person name="Alfaro M."/>
            <person name="Sun H."/>
            <person name="Tritt A."/>
            <person name="Yoshinaga Y."/>
            <person name="Zwiers L.-H."/>
            <person name="Turgeon B."/>
            <person name="Goodwin S."/>
            <person name="Spatafora J."/>
            <person name="Crous P."/>
            <person name="Grigoriev I."/>
        </authorList>
    </citation>
    <scope>NUCLEOTIDE SEQUENCE</scope>
    <source>
        <strain evidence="1">CBS 269.34</strain>
    </source>
</reference>
<gene>
    <name evidence="1" type="ORF">BU16DRAFT_529139</name>
</gene>
<organism evidence="1 2">
    <name type="scientific">Lophium mytilinum</name>
    <dbReference type="NCBI Taxonomy" id="390894"/>
    <lineage>
        <taxon>Eukaryota</taxon>
        <taxon>Fungi</taxon>
        <taxon>Dikarya</taxon>
        <taxon>Ascomycota</taxon>
        <taxon>Pezizomycotina</taxon>
        <taxon>Dothideomycetes</taxon>
        <taxon>Pleosporomycetidae</taxon>
        <taxon>Mytilinidiales</taxon>
        <taxon>Mytilinidiaceae</taxon>
        <taxon>Lophium</taxon>
    </lineage>
</organism>
<dbReference type="EMBL" id="MU004193">
    <property type="protein sequence ID" value="KAF2492870.1"/>
    <property type="molecule type" value="Genomic_DNA"/>
</dbReference>
<accession>A0A6A6QLL4</accession>
<evidence type="ECO:0000313" key="1">
    <source>
        <dbReference type="EMBL" id="KAF2492870.1"/>
    </source>
</evidence>
<protein>
    <submittedName>
        <fullName evidence="1">Uncharacterized protein</fullName>
    </submittedName>
</protein>
<proteinExistence type="predicted"/>
<keyword evidence="2" id="KW-1185">Reference proteome</keyword>
<dbReference type="AlphaFoldDB" id="A0A6A6QLL4"/>
<dbReference type="Proteomes" id="UP000799750">
    <property type="component" value="Unassembled WGS sequence"/>
</dbReference>
<evidence type="ECO:0000313" key="2">
    <source>
        <dbReference type="Proteomes" id="UP000799750"/>
    </source>
</evidence>
<sequence length="74" mass="8121">MLLSVMLTLGPSKHLTKTPNVAQKLSEIRSQRNCTTGKPLNDCHAWKLDTTVGRSLIGGRQAGQRAAQFPLHQI</sequence>